<dbReference type="RefSeq" id="WP_184128247.1">
    <property type="nucleotide sequence ID" value="NZ_JACHKT010000001.1"/>
</dbReference>
<protein>
    <recommendedName>
        <fullName evidence="3">RloB-like protein</fullName>
    </recommendedName>
</protein>
<evidence type="ECO:0000313" key="1">
    <source>
        <dbReference type="EMBL" id="MBB6001379.1"/>
    </source>
</evidence>
<dbReference type="AlphaFoldDB" id="A0A841EJ11"/>
<dbReference type="Pfam" id="PF13707">
    <property type="entry name" value="RloB"/>
    <property type="match status" value="1"/>
</dbReference>
<dbReference type="Proteomes" id="UP000524404">
    <property type="component" value="Unassembled WGS sequence"/>
</dbReference>
<organism evidence="1 2">
    <name type="scientific">Arcicella rosea</name>
    <dbReference type="NCBI Taxonomy" id="502909"/>
    <lineage>
        <taxon>Bacteria</taxon>
        <taxon>Pseudomonadati</taxon>
        <taxon>Bacteroidota</taxon>
        <taxon>Cytophagia</taxon>
        <taxon>Cytophagales</taxon>
        <taxon>Flectobacillaceae</taxon>
        <taxon>Arcicella</taxon>
    </lineage>
</organism>
<reference evidence="1 2" key="1">
    <citation type="submission" date="2020-08" db="EMBL/GenBank/DDBJ databases">
        <title>Functional genomics of gut bacteria from endangered species of beetles.</title>
        <authorList>
            <person name="Carlos-Shanley C."/>
        </authorList>
    </citation>
    <scope>NUCLEOTIDE SEQUENCE [LARGE SCALE GENOMIC DNA]</scope>
    <source>
        <strain evidence="1 2">S00070</strain>
    </source>
</reference>
<evidence type="ECO:0008006" key="3">
    <source>
        <dbReference type="Google" id="ProtNLM"/>
    </source>
</evidence>
<evidence type="ECO:0000313" key="2">
    <source>
        <dbReference type="Proteomes" id="UP000524404"/>
    </source>
</evidence>
<dbReference type="InterPro" id="IPR025591">
    <property type="entry name" value="RloB"/>
</dbReference>
<dbReference type="EMBL" id="JACHKT010000001">
    <property type="protein sequence ID" value="MBB6001379.1"/>
    <property type="molecule type" value="Genomic_DNA"/>
</dbReference>
<name>A0A841EJ11_9BACT</name>
<proteinExistence type="predicted"/>
<keyword evidence="2" id="KW-1185">Reference proteome</keyword>
<gene>
    <name evidence="1" type="ORF">HNP25_000018</name>
</gene>
<accession>A0A841EJ11</accession>
<comment type="caution">
    <text evidence="1">The sequence shown here is derived from an EMBL/GenBank/DDBJ whole genome shotgun (WGS) entry which is preliminary data.</text>
</comment>
<sequence>MLLRNRPFEREEPERSATKIYIFCEGKDREFKYFQYFEGIDSRLNLIVHELDSSDDNSPKGLWLLAQNSLIKSDENLEPKYDYREGDKVWIVLDTDEDNTNSRKPQLIDLRAYCDKLMNWNIAQSNPCFEVWLYYHQEKSKPDFEGLEVSNKWKSFVGKIVKGGFNPRKHPILIQYAIRNSEPHFQVNNDGFPVLATTEVFKLAKDILTIGKIKDKINSEILKNNEEELFS</sequence>